<feature type="transmembrane region" description="Helical" evidence="1">
    <location>
        <begin position="164"/>
        <end position="183"/>
    </location>
</feature>
<protein>
    <submittedName>
        <fullName evidence="2">Uncharacterized protein</fullName>
    </submittedName>
</protein>
<dbReference type="AlphaFoldDB" id="A0A1R3L3A7"/>
<comment type="caution">
    <text evidence="2">The sequence shown here is derived from an EMBL/GenBank/DDBJ whole genome shotgun (WGS) entry which is preliminary data.</text>
</comment>
<sequence length="378" mass="41600">MSKKKVELARKVKRLSIEGGSKAAIYGTLLREECSYICALPDKTYAISPQGGALFAEAVFEKVAIERGVIVAATSHGNGLVRIENGRIISEEVDIPEQELSIVLHNNLRQTDEVHISASLVEQVKSIIAEHDAKILDERVFSRIQFKYHLKKLKRGDAGIPKPIILGAVAAAIISVFAIMWPAEEKAPPVDPYLQYKNEMASYPAGKIIEETIHWVAKTTMLYSWKISSVEADQSAITIRLSPVLEFGDAAELRRWGSKFGVAYNLAGAEAAVSIPHSGFGYLDATRIISDAKVLSERFHDAINQSSFFTVNTGEIQSKGNFRTISLTITSEQSILEELAFLKSLFSSVPARLERMTLSASQVEYVFGINLNVTIIGE</sequence>
<organism evidence="2 3">
    <name type="scientific">Corchorus olitorius</name>
    <dbReference type="NCBI Taxonomy" id="93759"/>
    <lineage>
        <taxon>Eukaryota</taxon>
        <taxon>Viridiplantae</taxon>
        <taxon>Streptophyta</taxon>
        <taxon>Embryophyta</taxon>
        <taxon>Tracheophyta</taxon>
        <taxon>Spermatophyta</taxon>
        <taxon>Magnoliopsida</taxon>
        <taxon>eudicotyledons</taxon>
        <taxon>Gunneridae</taxon>
        <taxon>Pentapetalae</taxon>
        <taxon>rosids</taxon>
        <taxon>malvids</taxon>
        <taxon>Malvales</taxon>
        <taxon>Malvaceae</taxon>
        <taxon>Grewioideae</taxon>
        <taxon>Apeibeae</taxon>
        <taxon>Corchorus</taxon>
    </lineage>
</organism>
<keyword evidence="1" id="KW-1133">Transmembrane helix</keyword>
<keyword evidence="1" id="KW-0472">Membrane</keyword>
<evidence type="ECO:0000313" key="3">
    <source>
        <dbReference type="Proteomes" id="UP000187203"/>
    </source>
</evidence>
<keyword evidence="3" id="KW-1185">Reference proteome</keyword>
<evidence type="ECO:0000256" key="1">
    <source>
        <dbReference type="SAM" id="Phobius"/>
    </source>
</evidence>
<gene>
    <name evidence="2" type="ORF">COLO4_00956</name>
</gene>
<reference evidence="3" key="1">
    <citation type="submission" date="2013-09" db="EMBL/GenBank/DDBJ databases">
        <title>Corchorus olitorius genome sequencing.</title>
        <authorList>
            <person name="Alam M."/>
            <person name="Haque M.S."/>
            <person name="Islam M.S."/>
            <person name="Emdad E.M."/>
            <person name="Islam M.M."/>
            <person name="Ahmed B."/>
            <person name="Halim A."/>
            <person name="Hossen Q.M.M."/>
            <person name="Hossain M.Z."/>
            <person name="Ahmed R."/>
            <person name="Khan M.M."/>
            <person name="Islam R."/>
            <person name="Rashid M.M."/>
            <person name="Khan S.A."/>
            <person name="Rahman M.S."/>
            <person name="Alam M."/>
            <person name="Yahiya A.S."/>
            <person name="Khan M.S."/>
            <person name="Azam M.S."/>
            <person name="Haque T."/>
            <person name="Lashkar M.Z.H."/>
            <person name="Akhand A.I."/>
            <person name="Morshed G."/>
            <person name="Roy S."/>
            <person name="Uddin K.S."/>
            <person name="Rabeya T."/>
            <person name="Hossain A.S."/>
            <person name="Chowdhury A."/>
            <person name="Snigdha A.R."/>
            <person name="Mortoza M.S."/>
            <person name="Matin S.A."/>
            <person name="Hoque S.M.E."/>
            <person name="Islam M.K."/>
            <person name="Roy D.K."/>
            <person name="Haider R."/>
            <person name="Moosa M.M."/>
            <person name="Elias S.M."/>
            <person name="Hasan A.M."/>
            <person name="Jahan S."/>
            <person name="Shafiuddin M."/>
            <person name="Mahmood N."/>
            <person name="Shommy N.S."/>
        </authorList>
    </citation>
    <scope>NUCLEOTIDE SEQUENCE [LARGE SCALE GENOMIC DNA]</scope>
    <source>
        <strain evidence="3">cv. O-4</strain>
    </source>
</reference>
<keyword evidence="1" id="KW-0812">Transmembrane</keyword>
<dbReference type="EMBL" id="AWUE01003283">
    <property type="protein sequence ID" value="OMP13787.1"/>
    <property type="molecule type" value="Genomic_DNA"/>
</dbReference>
<proteinExistence type="predicted"/>
<dbReference type="Proteomes" id="UP000187203">
    <property type="component" value="Unassembled WGS sequence"/>
</dbReference>
<accession>A0A1R3L3A7</accession>
<name>A0A1R3L3A7_9ROSI</name>
<evidence type="ECO:0000313" key="2">
    <source>
        <dbReference type="EMBL" id="OMP13787.1"/>
    </source>
</evidence>